<feature type="domain" description="Fibronectin type-III" evidence="7">
    <location>
        <begin position="5363"/>
        <end position="5460"/>
    </location>
</feature>
<feature type="region of interest" description="Disordered" evidence="5">
    <location>
        <begin position="4847"/>
        <end position="4866"/>
    </location>
</feature>
<feature type="domain" description="Fibronectin type-III" evidence="7">
    <location>
        <begin position="5597"/>
        <end position="5726"/>
    </location>
</feature>
<feature type="compositionally biased region" description="Basic and acidic residues" evidence="5">
    <location>
        <begin position="864"/>
        <end position="913"/>
    </location>
</feature>
<feature type="region of interest" description="Disordered" evidence="5">
    <location>
        <begin position="2256"/>
        <end position="2366"/>
    </location>
</feature>
<dbReference type="InterPro" id="IPR036534">
    <property type="entry name" value="GAR_dom_sf"/>
</dbReference>
<dbReference type="Pfam" id="PF00041">
    <property type="entry name" value="fn3"/>
    <property type="match status" value="45"/>
</dbReference>
<keyword evidence="6" id="KW-0812">Transmembrane</keyword>
<evidence type="ECO:0000256" key="5">
    <source>
        <dbReference type="SAM" id="MobiDB-lite"/>
    </source>
</evidence>
<organism evidence="9 10">
    <name type="scientific">Anaeramoeba flamelloides</name>
    <dbReference type="NCBI Taxonomy" id="1746091"/>
    <lineage>
        <taxon>Eukaryota</taxon>
        <taxon>Metamonada</taxon>
        <taxon>Anaeramoebidae</taxon>
        <taxon>Anaeramoeba</taxon>
    </lineage>
</organism>
<keyword evidence="3" id="KW-0206">Cytoskeleton</keyword>
<evidence type="ECO:0000313" key="10">
    <source>
        <dbReference type="Proteomes" id="UP001146793"/>
    </source>
</evidence>
<feature type="compositionally biased region" description="Polar residues" evidence="5">
    <location>
        <begin position="6104"/>
        <end position="6114"/>
    </location>
</feature>
<feature type="region of interest" description="Disordered" evidence="5">
    <location>
        <begin position="3413"/>
        <end position="3442"/>
    </location>
</feature>
<feature type="domain" description="Fibronectin type-III" evidence="7">
    <location>
        <begin position="3253"/>
        <end position="3358"/>
    </location>
</feature>
<feature type="region of interest" description="Disordered" evidence="5">
    <location>
        <begin position="1596"/>
        <end position="1693"/>
    </location>
</feature>
<feature type="compositionally biased region" description="Basic and acidic residues" evidence="5">
    <location>
        <begin position="1626"/>
        <end position="1637"/>
    </location>
</feature>
<feature type="domain" description="Fibronectin type-III" evidence="7">
    <location>
        <begin position="4191"/>
        <end position="4283"/>
    </location>
</feature>
<feature type="domain" description="Fibronectin type-III" evidence="7">
    <location>
        <begin position="4767"/>
        <end position="4864"/>
    </location>
</feature>
<feature type="domain" description="Fibronectin type-III" evidence="7">
    <location>
        <begin position="2396"/>
        <end position="2493"/>
    </location>
</feature>
<keyword evidence="6" id="KW-1133">Transmembrane helix</keyword>
<feature type="region of interest" description="Disordered" evidence="5">
    <location>
        <begin position="2537"/>
        <end position="2583"/>
    </location>
</feature>
<dbReference type="InterPro" id="IPR003108">
    <property type="entry name" value="GAR_dom"/>
</dbReference>
<feature type="domain" description="Fibronectin type-III" evidence="7">
    <location>
        <begin position="4575"/>
        <end position="4667"/>
    </location>
</feature>
<feature type="compositionally biased region" description="Basic and acidic residues" evidence="5">
    <location>
        <begin position="1500"/>
        <end position="1524"/>
    </location>
</feature>
<feature type="domain" description="Fibronectin type-III" evidence="7">
    <location>
        <begin position="3696"/>
        <end position="3792"/>
    </location>
</feature>
<feature type="domain" description="Fibronectin type-III" evidence="7">
    <location>
        <begin position="3985"/>
        <end position="4091"/>
    </location>
</feature>
<dbReference type="Gene3D" id="3.30.920.20">
    <property type="entry name" value="Gas2-like domain"/>
    <property type="match status" value="1"/>
</dbReference>
<feature type="domain" description="Fibronectin type-III" evidence="7">
    <location>
        <begin position="3891"/>
        <end position="3984"/>
    </location>
</feature>
<feature type="region of interest" description="Disordered" evidence="5">
    <location>
        <begin position="2473"/>
        <end position="2504"/>
    </location>
</feature>
<keyword evidence="6" id="KW-0472">Membrane</keyword>
<feature type="region of interest" description="Disordered" evidence="5">
    <location>
        <begin position="1119"/>
        <end position="1159"/>
    </location>
</feature>
<dbReference type="PANTHER" id="PTHR46957:SF3">
    <property type="entry name" value="CYTOKINE RECEPTOR"/>
    <property type="match status" value="1"/>
</dbReference>
<feature type="compositionally biased region" description="Basic and acidic residues" evidence="5">
    <location>
        <begin position="2348"/>
        <end position="2358"/>
    </location>
</feature>
<feature type="compositionally biased region" description="Basic and acidic residues" evidence="5">
    <location>
        <begin position="1364"/>
        <end position="1399"/>
    </location>
</feature>
<feature type="domain" description="Fibronectin type-III" evidence="7">
    <location>
        <begin position="4865"/>
        <end position="4961"/>
    </location>
</feature>
<feature type="region of interest" description="Disordered" evidence="5">
    <location>
        <begin position="3077"/>
        <end position="3103"/>
    </location>
</feature>
<feature type="region of interest" description="Disordered" evidence="5">
    <location>
        <begin position="705"/>
        <end position="745"/>
    </location>
</feature>
<feature type="region of interest" description="Disordered" evidence="5">
    <location>
        <begin position="2141"/>
        <end position="2192"/>
    </location>
</feature>
<feature type="region of interest" description="Disordered" evidence="5">
    <location>
        <begin position="847"/>
        <end position="913"/>
    </location>
</feature>
<evidence type="ECO:0000256" key="4">
    <source>
        <dbReference type="SAM" id="Coils"/>
    </source>
</evidence>
<feature type="compositionally biased region" description="Polar residues" evidence="5">
    <location>
        <begin position="6146"/>
        <end position="6155"/>
    </location>
</feature>
<keyword evidence="2" id="KW-0963">Cytoplasm</keyword>
<feature type="domain" description="Fibronectin type-III" evidence="7">
    <location>
        <begin position="5265"/>
        <end position="5359"/>
    </location>
</feature>
<reference evidence="9" key="1">
    <citation type="submission" date="2022-08" db="EMBL/GenBank/DDBJ databases">
        <title>Novel sulphate-reducing endosymbionts in the free-living metamonad Anaeramoeba.</title>
        <authorList>
            <person name="Jerlstrom-Hultqvist J."/>
            <person name="Cepicka I."/>
            <person name="Gallot-Lavallee L."/>
            <person name="Salas-Leiva D."/>
            <person name="Curtis B.A."/>
            <person name="Zahonova K."/>
            <person name="Pipaliya S."/>
            <person name="Dacks J."/>
            <person name="Roger A.J."/>
        </authorList>
    </citation>
    <scope>NUCLEOTIDE SEQUENCE</scope>
    <source>
        <strain evidence="9">Busselton2</strain>
    </source>
</reference>
<comment type="caution">
    <text evidence="9">The sequence shown here is derived from an EMBL/GenBank/DDBJ whole genome shotgun (WGS) entry which is preliminary data.</text>
</comment>
<feature type="compositionally biased region" description="Basic and acidic residues" evidence="5">
    <location>
        <begin position="718"/>
        <end position="744"/>
    </location>
</feature>
<proteinExistence type="predicted"/>
<feature type="region of interest" description="Disordered" evidence="5">
    <location>
        <begin position="2705"/>
        <end position="2725"/>
    </location>
</feature>
<feature type="domain" description="GAR" evidence="8">
    <location>
        <begin position="5952"/>
        <end position="6027"/>
    </location>
</feature>
<feature type="compositionally biased region" description="Basic residues" evidence="5">
    <location>
        <begin position="6237"/>
        <end position="6251"/>
    </location>
</feature>
<dbReference type="InterPro" id="IPR036116">
    <property type="entry name" value="FN3_sf"/>
</dbReference>
<evidence type="ECO:0000256" key="3">
    <source>
        <dbReference type="ARBA" id="ARBA00023212"/>
    </source>
</evidence>
<feature type="domain" description="Fibronectin type-III" evidence="7">
    <location>
        <begin position="4479"/>
        <end position="4571"/>
    </location>
</feature>
<feature type="region of interest" description="Disordered" evidence="5">
    <location>
        <begin position="3292"/>
        <end position="3321"/>
    </location>
</feature>
<feature type="region of interest" description="Disordered" evidence="5">
    <location>
        <begin position="3574"/>
        <end position="3593"/>
    </location>
</feature>
<feature type="domain" description="Fibronectin type-III" evidence="7">
    <location>
        <begin position="2633"/>
        <end position="2723"/>
    </location>
</feature>
<feature type="region of interest" description="Disordered" evidence="5">
    <location>
        <begin position="6047"/>
        <end position="6329"/>
    </location>
</feature>
<feature type="region of interest" description="Disordered" evidence="5">
    <location>
        <begin position="5504"/>
        <end position="5550"/>
    </location>
</feature>
<feature type="compositionally biased region" description="Basic residues" evidence="5">
    <location>
        <begin position="6214"/>
        <end position="6228"/>
    </location>
</feature>
<feature type="compositionally biased region" description="Low complexity" evidence="5">
    <location>
        <begin position="282"/>
        <end position="311"/>
    </location>
</feature>
<feature type="compositionally biased region" description="Basic and acidic residues" evidence="5">
    <location>
        <begin position="1134"/>
        <end position="1159"/>
    </location>
</feature>
<feature type="region of interest" description="Disordered" evidence="5">
    <location>
        <begin position="2780"/>
        <end position="2811"/>
    </location>
</feature>
<evidence type="ECO:0000313" key="9">
    <source>
        <dbReference type="EMBL" id="KAJ3451208.1"/>
    </source>
</evidence>
<feature type="domain" description="Fibronectin type-III" evidence="7">
    <location>
        <begin position="973"/>
        <end position="1069"/>
    </location>
</feature>
<feature type="domain" description="Fibronectin type-III" evidence="7">
    <location>
        <begin position="5727"/>
        <end position="5846"/>
    </location>
</feature>
<feature type="coiled-coil region" evidence="4">
    <location>
        <begin position="3188"/>
        <end position="3215"/>
    </location>
</feature>
<feature type="compositionally biased region" description="Basic and acidic residues" evidence="5">
    <location>
        <begin position="1903"/>
        <end position="1943"/>
    </location>
</feature>
<feature type="compositionally biased region" description="Basic and acidic residues" evidence="5">
    <location>
        <begin position="2780"/>
        <end position="2806"/>
    </location>
</feature>
<feature type="domain" description="Fibronectin type-III" evidence="7">
    <location>
        <begin position="1210"/>
        <end position="1304"/>
    </location>
</feature>
<dbReference type="SMART" id="SM00060">
    <property type="entry name" value="FN3"/>
    <property type="match status" value="47"/>
</dbReference>
<feature type="compositionally biased region" description="Basic and acidic residues" evidence="5">
    <location>
        <begin position="2554"/>
        <end position="2572"/>
    </location>
</feature>
<feature type="domain" description="Fibronectin type-III" evidence="7">
    <location>
        <begin position="3796"/>
        <end position="3887"/>
    </location>
</feature>
<feature type="compositionally biased region" description="Basic and acidic residues" evidence="5">
    <location>
        <begin position="2146"/>
        <end position="2192"/>
    </location>
</feature>
<dbReference type="GO" id="GO:0016020">
    <property type="term" value="C:membrane"/>
    <property type="evidence" value="ECO:0007669"/>
    <property type="project" value="UniProtKB-SubCell"/>
</dbReference>
<feature type="domain" description="Fibronectin type-III" evidence="7">
    <location>
        <begin position="5057"/>
        <end position="5167"/>
    </location>
</feature>
<dbReference type="Pfam" id="PF02187">
    <property type="entry name" value="GAS2"/>
    <property type="match status" value="1"/>
</dbReference>
<feature type="domain" description="Fibronectin type-III" evidence="7">
    <location>
        <begin position="4381"/>
        <end position="4477"/>
    </location>
</feature>
<feature type="compositionally biased region" description="Basic and acidic residues" evidence="5">
    <location>
        <begin position="1655"/>
        <end position="1664"/>
    </location>
</feature>
<feature type="compositionally biased region" description="Polar residues" evidence="5">
    <location>
        <begin position="1596"/>
        <end position="1608"/>
    </location>
</feature>
<feature type="compositionally biased region" description="Basic and acidic residues" evidence="5">
    <location>
        <begin position="3308"/>
        <end position="3321"/>
    </location>
</feature>
<dbReference type="GO" id="GO:0008017">
    <property type="term" value="F:microtubule binding"/>
    <property type="evidence" value="ECO:0007669"/>
    <property type="project" value="InterPro"/>
</dbReference>
<feature type="region of interest" description="Disordered" evidence="5">
    <location>
        <begin position="1485"/>
        <end position="1524"/>
    </location>
</feature>
<feature type="domain" description="Fibronectin type-III" evidence="7">
    <location>
        <begin position="4287"/>
        <end position="4380"/>
    </location>
</feature>
<protein>
    <submittedName>
        <fullName evidence="9">Fibronectin type iii domain-containing 3ba-related</fullName>
    </submittedName>
</protein>
<feature type="domain" description="Fibronectin type-III" evidence="7">
    <location>
        <begin position="3597"/>
        <end position="3695"/>
    </location>
</feature>
<dbReference type="SUPFAM" id="SSF143575">
    <property type="entry name" value="GAS2 domain-like"/>
    <property type="match status" value="1"/>
</dbReference>
<evidence type="ECO:0000256" key="1">
    <source>
        <dbReference type="ARBA" id="ARBA00004245"/>
    </source>
</evidence>
<feature type="domain" description="Fibronectin type-III" evidence="7">
    <location>
        <begin position="2002"/>
        <end position="2097"/>
    </location>
</feature>
<sequence length="6329" mass="735522">MITNLSSCLESYYTEQTIQKIDVVYLQTSKQEQNFLYETNIVDPQAQLQTKWNFTYNFNNVKKRSNINIPSNAKTLLLTSIPNERYNQNKGMHLVGQFLNYKGKLIGKETQILITKQSVNSLSELTVGGLKIVQSSDNSRIILLFNRDKYEINPSRVELPMKGNDDQHNKHKYQITFEENKEKCLVDVFEGLVFTVEKSSCGFNKHQYIGKFAVSTILPTGKRVSVGLPHKLTRCANVLPTIEEIGILPDKYRVYLTFTSLITLYNDHKQYSQEQPQPQPQQPQQQKQQQQQKRQQQQQQQPPQQQQPKQQTNFKQRRKDSLLFISRSTLATNDENDDGLSTTTKIILIVVGAIILIAIIIWLLWRCCVKKKKMKNELFVEIKSYEHSDGMSDNKMQFSSDEENSLKKKGSLSRNSKENHILVEPEIIKKDFIERNDQDIPKINFVRPYPEKVKLKWDHILIKKMKNVNNSDEVEDDSDQEQKNEKYYIKIEKIPGNDDLDFSNKTNEKKKKDKGNPNQEEEEEEKKKKKKKKKRNGEKNKFTTPSGLPGKTKKIQISDIRSNSFFIRWIEPSSKYSKIDGYELNIYPKFNKTKNLQIETTKKRIKFSNLKPNTEYNFNIKAKNKYGLGPKSTNKAAKTLVAKPSKIKNINVIEQAIDHVKINWSKPNDNGSKIDYYQIKFYKKIEDKKNKNKVGLDLSLGPETGLKLKSRSGSKPGSELEKEGKKPKDEENHKEKKSKNDKNELLILKSKNNKIQIPNLHPNREYSIKIQAHNAKGFGVESNTYKFNSLSCIPDKINELLNMKIRSKSIKFEWKEPKDNGEPIDYYRIKYKKIPKKKKIQIETDEKNKEELVTDPESDNGSQTKDKDEGKTIGIEKEKKKEKENENEKEKKNGNTKNKNKEKENEKEYKNDKKIKKENEKSIILTTKKKQISLVKLKPNQEYSIRIQAHNGNGFGNFSNPQKIKTKTYYPKRIQNFEINDNEQNNMKLSWNKTKKRGSEIDFYQLEFIPKSNNNIENKKPIIFKTKDLNFDIGSKLKPNKEYSVKIHAHNKNGLSKESCIPLIKCPPRVPNQVTKINCVEKNFDQLSLKWEIPKDNGSKIDYYRIKLSPKLNNLEEVVDDDKKNRERKKKNKNEKEYKNEKDKAKKKEKDHENKNEKSIILKSNKPKIVINDLNPNQEYSIIIQAHNENGFSKKSHTKKFKTLNGLADPIDENSIKMKIESTKAKFEWEEPNDNGEPIDYYEIELIPKNKDQNNKPIIFKTKKPEIEIPDLKPNQEYSIKIKAHNSNGSNKNSPKKSFITLSDIPDPIEEIKITEINSDFVELNWDKPNDNGSKIDYYQIKLNTLGEKRNKEQTINKHKKKYAKDPQEKDKEIDNKIQNDNGEKEKDNEKEKTFQSKKSEIKISNLNPNTKYSIKIQTHNKNGLGKESKAKEFKTLTHVPGIQMIKNIKIIKNKNITLTWDKPIDNGEPIDYYQIELIPKTKNIENPKDYQEEEEEKENENTKNKNKEKENEKEYKNDKKQTENEKAMILKSIKPEIEINNLKPNQEYSIQIQSHNSKGFGEKSKPIILHTPSDIPDDISEISLIKTTPNSLTVKWNEPKNNGQPINFYQIEFISESTEEDEQFDNDKKQNKDKNQKSTNSESESDSNSNTDSDSDKEINSNKRKDKKSISISENQKTKNKKNKIKTEKTEHEINNLKPNQKYSIKVKAHNTNGFSKQSPKKTFKTSTDIPEPIKEIKIQQINSNSIKLQWDKPNDNGSKIDYYQIKLINLEPKINQNDQINNVIYNEKAIDNVNKNEKNYKSEKQEIEISDLNPNETYIIIIQARNENGLSNESKPKQFKTLTGLANPIDEDSIKMKIESTKAKFEWKKPNDNGEPIDYYEIELTQNFKKKQKLVNNQFEDENKKNQQDQKTIKFNQKEDDQEIKDKKDIEEKNNKQLEKKQYTEKEKPIIIKTKKHMIEINNLNPNQKYLIKIKAHNANGLNEQSPKKTFKTSTDIPEPIKEIKIQEINSNFVELQWDKPKDNGSKIDYYQINLNNLEENQNENANIKSLKSEKPEMKISDLNPNEKYSIKIQAHNENGLSKDSKSREFKTLTGVSNSIDNDSIKMKIEPNQTKIEWKEPNDNGEPIDYYQIELIPKTQNHQKIKDNQKQDEEKKDKQNQNYNKEYEIEKEYQNEKVKNHENKNEKSIILKTHKPEIEINDLKPNQEYSIQIQPHNSKGFGEKSEPMILHTSSDIPDDISEISLIKTTPNSLTVKWNEPKNNGQPINFYQIEFISESTEEDEQFDNDKKQNKDKNQKSTNSESESDSNSNTDSDSDKEINSNKRKDKKSDSISENQKTKNKKNKIKTEKTEHEINNLKPNQKYSIKVKAHNANGFSKQSPKKTFKTSTDIPEPIEEIKIQEINSNFVELQWDKPNDNGSKIDYYQTKLINLESNENKKENSIKKIIKSEKPEMKISDLSPNEKYSIKIQAHNENGLSNESKPKEFKTLSDSPNPIDEDSIKMKIESTKAKIEWKEPNDNGEPIDYYEIKLITEYDNKPKLTENDQKEDEDKENKDDKKEIENYKEKEKEKDEDEEKKKSIILKTKKPEIEIFDLTPNQKYSIKIKPHNANGLNKNSKPKEFKTLTDIPDTIEEIKIQEINSDSVELKWNKPKDNGSKIDYYQIEINSEIFLQPIRLQTETEKIEINDLKPCEKYSIKIQSHNENGLSKKSKPKEFKTLSDSPNSIENHSIVELTSNKISIKWKEAKDNGEPIDFYKIKLYKDIDEKDIYKENKIDKQDEENKGENEKNKEKNSEIHKNESKKEQKIKKHKLILSTKKPEIEINNLTPNQDYSFKIKAHNTQGFSKNSELTKFKTLSDVPDQIEEIKINELSANMANIEWGEPNNNGEPIDYYQLDLIIDEDNQNSDKDENELYSKIYKIEKPKIEINGLKSNQQYFIKIRAHNPNGFSIYSREKRLTTSFDIPNQINELNNFENTANKSIWGWAHNEEGFGKNSETKEFNTLSDIPNSIDEIKIIEIKPNSVELKWDEPKDNGEQIDCYQIEIYKKLEKKQNQEDQINELKKDVQKNTIKDKENKEVKKKYEKDKEKENDEDEDEENKKPIKVLNCETPRIQIIDLNPNEKYTIQIQAHNENGFSGKSEHKEFKTLTDSPNSIDENSIKMKIDSNKAKFKWEKPIDNGEPIDYYQIELINENENENEEKIKLKTEIPEIEIKDLKPNQEYSIKIKPHNSNGFGAKSPKKTLKTLTDIPEPIDKIKITELNPNFVGFKWNKPDDNGSEIDYYQIKLNNLEKNENDNNNEKGNQNDFGKEQILKSKKPEMEISDINPNEKYSIKIQAHNGNGFSKESEPKEFKTLTDLADPIDEDTIKMKIESTKAKIKWEKPNDNGEPIDYYQIELISKTVYKKDIYNEKKDQKQDEENKDDKKEKNNKQRQEKEKYEEKDKSIILKTEKTKIKISNLNSNKEYSIKIKPHNSNGLNEKSPKKEFKTLTDIPEPIKEIKITELNPNFVELKWNKPKDNGSEIDFYQIKLKNLEENVNQNEKQKTIKSEKPEMKISKLNPNEKYSIKIQAHNENGFSKNSNPKEFKTLTDSPNSIDKDSIKISEIEPNKVLLEFKPPKDNGEPIDFYEIELISKPDKKENEKQNIKSILLKSQETKVEIPDLKPNQDYSIKIKPHNSKGFGKESAIKSFKTSIDVPDQIKNIDIKNLRSKTIKFKCDKPKDNGSEIDYYQIKLINLEEKQNEKEKIIKSEKPEIEISELNPNEKYSIKIQAHNEEGFSKESEPKEFKTLTDIPDQINNISIVELKSTKTNCKWEKPNDNGEPIDYYQIKIKTKDPKQERIILKTEKPEIEISDLKPNQEYSIKVKPHNSNGIGKKSEPKSFKTLTDIPDPIDQIKITELSADSVELEWIIPNDNGSDIDHYKIKLINLEGKQNDKEKLFKSEKTEIKINDLKPNKKYLIKIQAHNENGFSKESEPKKFKTLTDVPNSIENHSIVELNPNKIKLEWNEPKNNGETIDYYHIELIVESNEDQDEDTDENEKEKKNKNYKTKKPEIEIQNLKPNQKYQFKIKAHNSNGLGKDTNKRTFKTSTDIPDPIDEIIINKINSNSIEIEWQKPNDNGSEIDHYQIEFQNKNNKNQKPKIIKCKETTLKNEQLKPNEKYSIQIQAHNDNGFSKESDPKEFKTLTNVSDPIDEKSIQIQTDSNKVNLNWEKPTNNGETIDYYEIEIIPKDKNKKPIILKTKKPEIEIPDLEPNQEYSIKVKAHNSKGFGKQSRLKAFKTLSDIPEPIKEIKIINLNPNSVELKWNKPKDNGSEIDFYQIKLINLEENQNEKQKTLKSKKTKIEIPELKPNEKYSIIIQAHNENGFSNESKPKEFKTLTDIPEIIQILTNLEVEPTKVKLNWEEPNDNGEPIDYYQVDILPKDKNKKPIIVKTKKPEIEIPDLKPNQEYSIKIKPHNSKGFGKESKLFPFSTSTHVPKPIKELVEKKIGSRFSKLKWNKPKDNGEPIDYYKVEILPNNAQNKKPIILKTKKPEIGIPNLKPNQKYLFKIKAHNANGFGNDPKERIFNTLSDIPDPIHEIKIIDLNPNSVKIELQKPKDNGSEIDYYQIELKKKNNEDTKPKIIKSKKPEIKINDLNSNAKYSIQIQAHNGNGFSKESQPKEFKTLTSVSDPIDENSIQIQTDSNKIKLNWKAPNDNGEPIDYYEIEIIPKDKNKEPIIFKTKKPGIEIPDLEPNQEYSIELKSHNSNGFGKKSPKKEFKTLTDIPEPIKEIKITDLNPNSVGFKWNKPEDNGSEIDYYRIEFIKKKDEKKVKKNEKPKILKTKKPEIDIPELTPNEKYSIKIQAHNDNGLSKKSKPKEFKTLSDSPNSIDENSIKIQTDSNKVKLNWEKPNDNGESIDYYQVELIPKDKNKNKPIIFKTKKPEIEIPDLKPNQEYSIKIKPHNSKGLNKNSPKKSFNTSTDIPDPIEEIKITELSTDSVKFKWNKPNDNGSGIDHYQIKLNNLETNENEKTLKTKKPEINIPELKPNQNYSIEIQAHNEQGFSKKSEPKEFKTLTDLPHPIKEDSIKIMVEQTKAKLKWNEPNDNGEPIDYYQIELIAESNEDQDGDTDEDEDEHEQQSKYLKTKKPEIEINDLNPNQEYQFKIKAHNSNGFSRDFQEEKSFKTLTDIPDQIEDIKIIKIISNEVKLKWNKPNDNGEPIEFYQIEIYPKGETQMIIKESEKPEIGIKNLKANQDYSIQIKAHNEKGFNKPSKIKHFKTLADIPDQIKKIQILNISSHQVNCKWKKPNDNGEPINYYKIALLKLNDNISDQEPLILKTEKPEIEINDLKSNQNYKIAIFAHNKIGFSKKPGLKGIKTSIYIPDQILKPKINKIGADYVNLEWKEPKNNGSEIDYYQIKLKNLVENENANEIKKTLKSTKPNIEIKIIDLKPNNKYSSKIQAHNEKGFSKESEPAEFKTLTDAPYSIDEDSIKILEIKPNQAKFEWKEPQNNGEPIDYYQIELIPTSDVNKNPEYDQKEDQDEEDQEKVKDNENDEEKEKEKEQEQENKKQILLKTENPGIEISNLKPNQDYSIKIKAHNSNGFSQDTKPFNIKTSTGVPGQITDIEINEINPDSVELKWEEPNANGSKIKHYRICYRKIWRKKKWKKKKWKKKILKKIRKEKGEEETNEEKEEEQEREQEQEIQCKTPFIKISKLEKDQEYEIAIQAQNEFGDSIKSELITFKTLQGPPGQIPKIVCFQSTTDLLKLKWTKPKSESSPIDFYKITVILTSDEEKIKENRNKIQEDSDEDDEKVKIKEGEYIIKNETNVIELQGLEPGQRYPIRISAHNDFGYGRPKLAHFTTKVGLPDQVKNVRASETKTRFELKIEWDKPNGNGSEILNYTIYIFNKEQELTKTTISNKTVEILQQIQPKKTYSIQVAANTEVETETGTGTGEFSEPISYKFKDSAAPKIEDTSKLIDEQVSRIVHKHNLPFTVKQTRKNIGSSKEVEYQFGTKKIRMKLLEGYAVIRVGGGFMKFDEFVKTHAGPQIRIMKKEGRGFSFISGKERSTGWIDSETPPKPKISKPKVEKKSIPKENSELMKSFSLPKMERVKKSKKAIKKENKPLQKNTQRNTSISREKKKLQTPKKTIKKETQKNSSSNRQSRSRGLNTPNSRGRSTPRGKGRGRSITRNEGTTKRGRGRSTPRGKGRSVTRTEGTTKGKGRGRSITRNEGTTKRGRGRSTPRGRGRSVTRNEGTTKRGRGKSAGRGRGRSITRMEGTTKTGSTTKGRGKGRSITRNEGTTKSGRGGSTRRGRGRSITRMEGTTKTGSATRGKGRNRSKSTNVKEEEKK</sequence>
<feature type="compositionally biased region" description="Basic and acidic residues" evidence="5">
    <location>
        <begin position="5525"/>
        <end position="5548"/>
    </location>
</feature>
<feature type="coiled-coil region" evidence="4">
    <location>
        <begin position="3524"/>
        <end position="3551"/>
    </location>
</feature>
<feature type="compositionally biased region" description="Basic residues" evidence="5">
    <location>
        <begin position="6117"/>
        <end position="6128"/>
    </location>
</feature>
<comment type="subcellular location">
    <subcellularLocation>
        <location evidence="1">Cytoplasm</location>
        <location evidence="1">Cytoskeleton</location>
    </subcellularLocation>
</comment>
<dbReference type="CDD" id="cd00063">
    <property type="entry name" value="FN3"/>
    <property type="match status" value="46"/>
</dbReference>
<feature type="region of interest" description="Disordered" evidence="5">
    <location>
        <begin position="5102"/>
        <end position="5130"/>
    </location>
</feature>
<evidence type="ECO:0000256" key="2">
    <source>
        <dbReference type="ARBA" id="ARBA00022490"/>
    </source>
</evidence>
<feature type="domain" description="Fibronectin type-III" evidence="7">
    <location>
        <begin position="5171"/>
        <end position="5261"/>
    </location>
</feature>
<feature type="region of interest" description="Disordered" evidence="5">
    <location>
        <begin position="1350"/>
        <end position="1399"/>
    </location>
</feature>
<feature type="compositionally biased region" description="Acidic residues" evidence="5">
    <location>
        <begin position="5663"/>
        <end position="5680"/>
    </location>
</feature>
<evidence type="ECO:0000259" key="8">
    <source>
        <dbReference type="PROSITE" id="PS51460"/>
    </source>
</evidence>
<evidence type="ECO:0000256" key="6">
    <source>
        <dbReference type="SAM" id="Phobius"/>
    </source>
</evidence>
<dbReference type="PROSITE" id="PS51460">
    <property type="entry name" value="GAR"/>
    <property type="match status" value="1"/>
</dbReference>
<dbReference type="SUPFAM" id="SSF49265">
    <property type="entry name" value="Fibronectin type III"/>
    <property type="match status" value="27"/>
</dbReference>
<dbReference type="InterPro" id="IPR013783">
    <property type="entry name" value="Ig-like_fold"/>
</dbReference>
<feature type="compositionally biased region" description="Acidic residues" evidence="5">
    <location>
        <begin position="5102"/>
        <end position="5115"/>
    </location>
</feature>
<feature type="domain" description="Fibronectin type-III" evidence="7">
    <location>
        <begin position="5848"/>
        <end position="5945"/>
    </location>
</feature>
<feature type="region of interest" description="Disordered" evidence="5">
    <location>
        <begin position="270"/>
        <end position="317"/>
    </location>
</feature>
<feature type="region of interest" description="Disordered" evidence="5">
    <location>
        <begin position="5660"/>
        <end position="5681"/>
    </location>
</feature>
<dbReference type="PROSITE" id="PS50853">
    <property type="entry name" value="FN3"/>
    <property type="match status" value="35"/>
</dbReference>
<feature type="compositionally biased region" description="Low complexity" evidence="5">
    <location>
        <begin position="2300"/>
        <end position="2315"/>
    </location>
</feature>
<gene>
    <name evidence="9" type="ORF">M0812_04878</name>
</gene>
<feature type="compositionally biased region" description="Polar residues" evidence="5">
    <location>
        <begin position="4945"/>
        <end position="4961"/>
    </location>
</feature>
<feature type="domain" description="Fibronectin type-III" evidence="7">
    <location>
        <begin position="2864"/>
        <end position="2964"/>
    </location>
</feature>
<feature type="compositionally biased region" description="Basic and acidic residues" evidence="5">
    <location>
        <begin position="6064"/>
        <end position="6077"/>
    </location>
</feature>
<feature type="compositionally biased region" description="Basic and acidic residues" evidence="5">
    <location>
        <begin position="2317"/>
        <end position="2334"/>
    </location>
</feature>
<feature type="domain" description="Fibronectin type-III" evidence="7">
    <location>
        <begin position="1734"/>
        <end position="1846"/>
    </location>
</feature>
<name>A0AAV8AA97_9EUKA</name>
<feature type="coiled-coil region" evidence="4">
    <location>
        <begin position="4315"/>
        <end position="4342"/>
    </location>
</feature>
<feature type="compositionally biased region" description="Basic residues" evidence="5">
    <location>
        <begin position="6156"/>
        <end position="6166"/>
    </location>
</feature>
<feature type="compositionally biased region" description="Polar residues" evidence="5">
    <location>
        <begin position="2256"/>
        <end position="2270"/>
    </location>
</feature>
<keyword evidence="4" id="KW-0175">Coiled coil</keyword>
<feature type="region of interest" description="Disordered" evidence="5">
    <location>
        <begin position="4938"/>
        <end position="4961"/>
    </location>
</feature>
<dbReference type="Proteomes" id="UP001146793">
    <property type="component" value="Unassembled WGS sequence"/>
</dbReference>
<feature type="compositionally biased region" description="Acidic residues" evidence="5">
    <location>
        <begin position="4027"/>
        <end position="4038"/>
    </location>
</feature>
<feature type="compositionally biased region" description="Low complexity" evidence="5">
    <location>
        <begin position="1638"/>
        <end position="1653"/>
    </location>
</feature>
<dbReference type="GO" id="GO:0005856">
    <property type="term" value="C:cytoskeleton"/>
    <property type="evidence" value="ECO:0007669"/>
    <property type="project" value="UniProtKB-SubCell"/>
</dbReference>
<feature type="compositionally biased region" description="Low complexity" evidence="5">
    <location>
        <begin position="6135"/>
        <end position="6145"/>
    </location>
</feature>
<feature type="compositionally biased region" description="Basic residues" evidence="5">
    <location>
        <begin position="6175"/>
        <end position="6189"/>
    </location>
</feature>
<dbReference type="Gene3D" id="2.60.40.10">
    <property type="entry name" value="Immunoglobulins"/>
    <property type="match status" value="47"/>
</dbReference>
<feature type="compositionally biased region" description="Basic and acidic residues" evidence="5">
    <location>
        <begin position="2537"/>
        <end position="2547"/>
    </location>
</feature>
<feature type="region of interest" description="Disordered" evidence="5">
    <location>
        <begin position="1901"/>
        <end position="1943"/>
    </location>
</feature>
<feature type="domain" description="Fibronectin type-III" evidence="7">
    <location>
        <begin position="4671"/>
        <end position="4763"/>
    </location>
</feature>
<feature type="compositionally biased region" description="Basic residues" evidence="5">
    <location>
        <begin position="527"/>
        <end position="536"/>
    </location>
</feature>
<feature type="domain" description="Fibronectin type-III" evidence="7">
    <location>
        <begin position="3152"/>
        <end position="3249"/>
    </location>
</feature>
<feature type="region of interest" description="Disordered" evidence="5">
    <location>
        <begin position="2217"/>
        <end position="2237"/>
    </location>
</feature>
<feature type="region of interest" description="Disordered" evidence="5">
    <location>
        <begin position="496"/>
        <end position="554"/>
    </location>
</feature>
<feature type="region of interest" description="Disordered" evidence="5">
    <location>
        <begin position="389"/>
        <end position="413"/>
    </location>
</feature>
<feature type="domain" description="Fibronectin type-III" evidence="7">
    <location>
        <begin position="3496"/>
        <end position="3591"/>
    </location>
</feature>
<dbReference type="EMBL" id="JANTQA010000010">
    <property type="protein sequence ID" value="KAJ3451208.1"/>
    <property type="molecule type" value="Genomic_DNA"/>
</dbReference>
<evidence type="ECO:0000259" key="7">
    <source>
        <dbReference type="PROSITE" id="PS50853"/>
    </source>
</evidence>
<feature type="domain" description="Fibronectin type-III" evidence="7">
    <location>
        <begin position="1308"/>
        <end position="1441"/>
    </location>
</feature>
<dbReference type="InterPro" id="IPR050713">
    <property type="entry name" value="RTP_Phos/Ushers"/>
</dbReference>
<feature type="domain" description="Fibronectin type-III" evidence="7">
    <location>
        <begin position="4095"/>
        <end position="4187"/>
    </location>
</feature>
<dbReference type="InterPro" id="IPR003961">
    <property type="entry name" value="FN3_dom"/>
</dbReference>
<feature type="region of interest" description="Disordered" evidence="5">
    <location>
        <begin position="1558"/>
        <end position="1577"/>
    </location>
</feature>
<feature type="domain" description="Fibronectin type-III" evidence="7">
    <location>
        <begin position="4965"/>
        <end position="5056"/>
    </location>
</feature>
<feature type="transmembrane region" description="Helical" evidence="6">
    <location>
        <begin position="346"/>
        <end position="365"/>
    </location>
</feature>
<feature type="domain" description="Fibronectin type-III" evidence="7">
    <location>
        <begin position="1635"/>
        <end position="1730"/>
    </location>
</feature>
<feature type="compositionally biased region" description="Basic and acidic residues" evidence="5">
    <location>
        <begin position="3077"/>
        <end position="3091"/>
    </location>
</feature>
<dbReference type="PANTHER" id="PTHR46957">
    <property type="entry name" value="CYTOKINE RECEPTOR"/>
    <property type="match status" value="1"/>
</dbReference>
<feature type="domain" description="Fibronectin type-III" evidence="7">
    <location>
        <begin position="551"/>
        <end position="642"/>
    </location>
</feature>
<accession>A0AAV8AA97</accession>
<feature type="compositionally biased region" description="Basic and acidic residues" evidence="5">
    <location>
        <begin position="2288"/>
        <end position="2299"/>
    </location>
</feature>
<feature type="compositionally biased region" description="Basic and acidic residues" evidence="5">
    <location>
        <begin position="4039"/>
        <end position="4052"/>
    </location>
</feature>
<feature type="region of interest" description="Disordered" evidence="5">
    <location>
        <begin position="4027"/>
        <end position="4052"/>
    </location>
</feature>